<dbReference type="PANTHER" id="PTHR48111">
    <property type="entry name" value="REGULATOR OF RPOS"/>
    <property type="match status" value="1"/>
</dbReference>
<dbReference type="Proteomes" id="UP000220353">
    <property type="component" value="Unassembled WGS sequence"/>
</dbReference>
<dbReference type="GO" id="GO:0005829">
    <property type="term" value="C:cytosol"/>
    <property type="evidence" value="ECO:0007669"/>
    <property type="project" value="TreeGrafter"/>
</dbReference>
<reference evidence="12 13" key="1">
    <citation type="submission" date="2017-09" db="EMBL/GenBank/DDBJ databases">
        <title>Comparative genomics of rhizobia isolated from Phaseolus vulgaris in China.</title>
        <authorList>
            <person name="Tong W."/>
        </authorList>
    </citation>
    <scope>NUCLEOTIDE SEQUENCE [LARGE SCALE GENOMIC DNA]</scope>
    <source>
        <strain evidence="12 13">PCH1</strain>
    </source>
</reference>
<dbReference type="InterPro" id="IPR039420">
    <property type="entry name" value="WalR-like"/>
</dbReference>
<keyword evidence="5" id="KW-0805">Transcription regulation</keyword>
<evidence type="ECO:0000256" key="6">
    <source>
        <dbReference type="ARBA" id="ARBA00023125"/>
    </source>
</evidence>
<dbReference type="Gene3D" id="6.10.250.690">
    <property type="match status" value="1"/>
</dbReference>
<feature type="domain" description="Response regulatory" evidence="10">
    <location>
        <begin position="3"/>
        <end position="116"/>
    </location>
</feature>
<proteinExistence type="predicted"/>
<dbReference type="Pfam" id="PF00072">
    <property type="entry name" value="Response_reg"/>
    <property type="match status" value="1"/>
</dbReference>
<evidence type="ECO:0000256" key="9">
    <source>
        <dbReference type="PROSITE-ProRule" id="PRU01091"/>
    </source>
</evidence>
<evidence type="ECO:0000256" key="2">
    <source>
        <dbReference type="ARBA" id="ARBA00022490"/>
    </source>
</evidence>
<dbReference type="Pfam" id="PF00486">
    <property type="entry name" value="Trans_reg_C"/>
    <property type="match status" value="1"/>
</dbReference>
<dbReference type="FunFam" id="3.40.50.2300:FF:000001">
    <property type="entry name" value="DNA-binding response regulator PhoB"/>
    <property type="match status" value="1"/>
</dbReference>
<dbReference type="PROSITE" id="PS51755">
    <property type="entry name" value="OMPR_PHOB"/>
    <property type="match status" value="1"/>
</dbReference>
<feature type="modified residue" description="4-aspartylphosphate" evidence="8">
    <location>
        <position position="52"/>
    </location>
</feature>
<dbReference type="InterPro" id="IPR036388">
    <property type="entry name" value="WH-like_DNA-bd_sf"/>
</dbReference>
<dbReference type="EMBL" id="NWTC01000018">
    <property type="protein sequence ID" value="PDT45811.1"/>
    <property type="molecule type" value="Genomic_DNA"/>
</dbReference>
<dbReference type="Gene3D" id="3.40.50.2300">
    <property type="match status" value="1"/>
</dbReference>
<dbReference type="RefSeq" id="WP_037429893.1">
    <property type="nucleotide sequence ID" value="NZ_CP187422.1"/>
</dbReference>
<name>A0A2A6LTD4_RHIFR</name>
<dbReference type="GO" id="GO:0000156">
    <property type="term" value="F:phosphorelay response regulator activity"/>
    <property type="evidence" value="ECO:0007669"/>
    <property type="project" value="TreeGrafter"/>
</dbReference>
<dbReference type="PANTHER" id="PTHR48111:SF39">
    <property type="entry name" value="TRANSCRIPTIONAL REGULATORY PROTEIN CPXR"/>
    <property type="match status" value="1"/>
</dbReference>
<feature type="DNA-binding region" description="OmpR/PhoB-type" evidence="9">
    <location>
        <begin position="128"/>
        <end position="227"/>
    </location>
</feature>
<dbReference type="AlphaFoldDB" id="A0A2A6LTD4"/>
<dbReference type="SUPFAM" id="SSF52172">
    <property type="entry name" value="CheY-like"/>
    <property type="match status" value="1"/>
</dbReference>
<feature type="domain" description="OmpR/PhoB-type" evidence="11">
    <location>
        <begin position="128"/>
        <end position="227"/>
    </location>
</feature>
<evidence type="ECO:0000256" key="8">
    <source>
        <dbReference type="PROSITE-ProRule" id="PRU00169"/>
    </source>
</evidence>
<dbReference type="Gene3D" id="1.10.10.10">
    <property type="entry name" value="Winged helix-like DNA-binding domain superfamily/Winged helix DNA-binding domain"/>
    <property type="match status" value="1"/>
</dbReference>
<evidence type="ECO:0000313" key="12">
    <source>
        <dbReference type="EMBL" id="PDT45811.1"/>
    </source>
</evidence>
<evidence type="ECO:0000256" key="7">
    <source>
        <dbReference type="ARBA" id="ARBA00023163"/>
    </source>
</evidence>
<keyword evidence="7" id="KW-0804">Transcription</keyword>
<comment type="caution">
    <text evidence="12">The sequence shown here is derived from an EMBL/GenBank/DDBJ whole genome shotgun (WGS) entry which is preliminary data.</text>
</comment>
<dbReference type="GO" id="GO:0000976">
    <property type="term" value="F:transcription cis-regulatory region binding"/>
    <property type="evidence" value="ECO:0007669"/>
    <property type="project" value="TreeGrafter"/>
</dbReference>
<organism evidence="12 13">
    <name type="scientific">Rhizobium fredii</name>
    <name type="common">Sinorhizobium fredii</name>
    <dbReference type="NCBI Taxonomy" id="380"/>
    <lineage>
        <taxon>Bacteria</taxon>
        <taxon>Pseudomonadati</taxon>
        <taxon>Pseudomonadota</taxon>
        <taxon>Alphaproteobacteria</taxon>
        <taxon>Hyphomicrobiales</taxon>
        <taxon>Rhizobiaceae</taxon>
        <taxon>Sinorhizobium/Ensifer group</taxon>
        <taxon>Sinorhizobium</taxon>
    </lineage>
</organism>
<dbReference type="InterPro" id="IPR001789">
    <property type="entry name" value="Sig_transdc_resp-reg_receiver"/>
</dbReference>
<dbReference type="GO" id="GO:0006355">
    <property type="term" value="P:regulation of DNA-templated transcription"/>
    <property type="evidence" value="ECO:0007669"/>
    <property type="project" value="InterPro"/>
</dbReference>
<evidence type="ECO:0000256" key="5">
    <source>
        <dbReference type="ARBA" id="ARBA00023015"/>
    </source>
</evidence>
<evidence type="ECO:0000256" key="3">
    <source>
        <dbReference type="ARBA" id="ARBA00022553"/>
    </source>
</evidence>
<sequence length="228" mass="24949">MNKVLLIDDDVELTTLLQEYLAEEGYDVATDTDGRAAIAAAAGNSVDIIVLDIMMPRMNGIEVLQRIRKISQVPVLMLTARGDDVDRISGLNLGADDYVPKPCSPGELAARLRAILRRASQSVVGTSTDTLKAGRLAMHPGNRTAEWLGEPLELTGTEFSLLEVLARNAGQLVSKQDISKRAFGKPLTPFDRRIDVHISSVRQKLGLREDGQSWIQSVRGQGYQLLLD</sequence>
<comment type="subcellular location">
    <subcellularLocation>
        <location evidence="1">Cytoplasm</location>
    </subcellularLocation>
</comment>
<dbReference type="InterPro" id="IPR001867">
    <property type="entry name" value="OmpR/PhoB-type_DNA-bd"/>
</dbReference>
<dbReference type="SMART" id="SM00448">
    <property type="entry name" value="REC"/>
    <property type="match status" value="1"/>
</dbReference>
<dbReference type="SMART" id="SM00862">
    <property type="entry name" value="Trans_reg_C"/>
    <property type="match status" value="1"/>
</dbReference>
<evidence type="ECO:0000259" key="11">
    <source>
        <dbReference type="PROSITE" id="PS51755"/>
    </source>
</evidence>
<dbReference type="GO" id="GO:0032993">
    <property type="term" value="C:protein-DNA complex"/>
    <property type="evidence" value="ECO:0007669"/>
    <property type="project" value="TreeGrafter"/>
</dbReference>
<evidence type="ECO:0000256" key="1">
    <source>
        <dbReference type="ARBA" id="ARBA00004496"/>
    </source>
</evidence>
<evidence type="ECO:0000313" key="13">
    <source>
        <dbReference type="Proteomes" id="UP000220353"/>
    </source>
</evidence>
<dbReference type="CDD" id="cd00383">
    <property type="entry name" value="trans_reg_C"/>
    <property type="match status" value="1"/>
</dbReference>
<accession>A0A2A6LTD4</accession>
<dbReference type="InterPro" id="IPR011006">
    <property type="entry name" value="CheY-like_superfamily"/>
</dbReference>
<keyword evidence="6 9" id="KW-0238">DNA-binding</keyword>
<dbReference type="PROSITE" id="PS50110">
    <property type="entry name" value="RESPONSE_REGULATORY"/>
    <property type="match status" value="1"/>
</dbReference>
<keyword evidence="3 8" id="KW-0597">Phosphoprotein</keyword>
<keyword evidence="4" id="KW-0902">Two-component regulatory system</keyword>
<gene>
    <name evidence="12" type="ORF">CO661_21860</name>
</gene>
<evidence type="ECO:0000256" key="4">
    <source>
        <dbReference type="ARBA" id="ARBA00023012"/>
    </source>
</evidence>
<dbReference type="SUPFAM" id="SSF46894">
    <property type="entry name" value="C-terminal effector domain of the bipartite response regulators"/>
    <property type="match status" value="1"/>
</dbReference>
<dbReference type="InterPro" id="IPR016032">
    <property type="entry name" value="Sig_transdc_resp-reg_C-effctor"/>
</dbReference>
<protein>
    <submittedName>
        <fullName evidence="12">DNA-binding response regulator</fullName>
    </submittedName>
</protein>
<keyword evidence="2" id="KW-0963">Cytoplasm</keyword>
<evidence type="ECO:0000259" key="10">
    <source>
        <dbReference type="PROSITE" id="PS50110"/>
    </source>
</evidence>